<gene>
    <name evidence="1" type="ORF">GH975_02635</name>
</gene>
<evidence type="ECO:0000313" key="2">
    <source>
        <dbReference type="Proteomes" id="UP000388235"/>
    </source>
</evidence>
<dbReference type="KEGG" id="llp:GH975_02635"/>
<protein>
    <submittedName>
        <fullName evidence="1">HAD-IA family hydrolase</fullName>
    </submittedName>
</protein>
<dbReference type="InterPro" id="IPR006439">
    <property type="entry name" value="HAD-SF_hydro_IA"/>
</dbReference>
<organism evidence="1 2">
    <name type="scientific">Litorivicinus lipolyticus</name>
    <dbReference type="NCBI Taxonomy" id="418701"/>
    <lineage>
        <taxon>Bacteria</taxon>
        <taxon>Pseudomonadati</taxon>
        <taxon>Pseudomonadota</taxon>
        <taxon>Gammaproteobacteria</taxon>
        <taxon>Oceanospirillales</taxon>
        <taxon>Litorivicinaceae</taxon>
        <taxon>Litorivicinus</taxon>
    </lineage>
</organism>
<dbReference type="NCBIfam" id="TIGR01509">
    <property type="entry name" value="HAD-SF-IA-v3"/>
    <property type="match status" value="1"/>
</dbReference>
<dbReference type="Gene3D" id="1.10.150.240">
    <property type="entry name" value="Putative phosphatase, domain 2"/>
    <property type="match status" value="1"/>
</dbReference>
<dbReference type="SFLD" id="SFLDG01129">
    <property type="entry name" value="C1.5:_HAD__Beta-PGM__Phosphata"/>
    <property type="match status" value="1"/>
</dbReference>
<keyword evidence="2" id="KW-1185">Reference proteome</keyword>
<dbReference type="SFLD" id="SFLDS00003">
    <property type="entry name" value="Haloacid_Dehalogenase"/>
    <property type="match status" value="1"/>
</dbReference>
<dbReference type="GO" id="GO:0050308">
    <property type="term" value="F:sugar-phosphatase activity"/>
    <property type="evidence" value="ECO:0007669"/>
    <property type="project" value="TreeGrafter"/>
</dbReference>
<dbReference type="EMBL" id="CP045871">
    <property type="protein sequence ID" value="QGG79522.1"/>
    <property type="molecule type" value="Genomic_DNA"/>
</dbReference>
<dbReference type="AlphaFoldDB" id="A0A5Q2QB77"/>
<dbReference type="InterPro" id="IPR051806">
    <property type="entry name" value="HAD-like_SPP"/>
</dbReference>
<dbReference type="InterPro" id="IPR036412">
    <property type="entry name" value="HAD-like_sf"/>
</dbReference>
<keyword evidence="1" id="KW-0378">Hydrolase</keyword>
<dbReference type="InterPro" id="IPR023198">
    <property type="entry name" value="PGP-like_dom2"/>
</dbReference>
<dbReference type="RefSeq" id="WP_153713026.1">
    <property type="nucleotide sequence ID" value="NZ_CP045871.1"/>
</dbReference>
<dbReference type="Proteomes" id="UP000388235">
    <property type="component" value="Chromosome"/>
</dbReference>
<dbReference type="SUPFAM" id="SSF56784">
    <property type="entry name" value="HAD-like"/>
    <property type="match status" value="1"/>
</dbReference>
<name>A0A5Q2QB77_9GAMM</name>
<dbReference type="CDD" id="cd07505">
    <property type="entry name" value="HAD_BPGM-like"/>
    <property type="match status" value="1"/>
</dbReference>
<dbReference type="PANTHER" id="PTHR43481:SF4">
    <property type="entry name" value="GLYCEROL-1-PHOSPHATE PHOSPHOHYDROLASE 1-RELATED"/>
    <property type="match status" value="1"/>
</dbReference>
<reference evidence="1 2" key="1">
    <citation type="submission" date="2019-11" db="EMBL/GenBank/DDBJ databases">
        <authorList>
            <person name="Khan S.A."/>
            <person name="Jeon C.O."/>
            <person name="Chun B.H."/>
        </authorList>
    </citation>
    <scope>NUCLEOTIDE SEQUENCE [LARGE SCALE GENOMIC DNA]</scope>
    <source>
        <strain evidence="1 2">IMCC 1097</strain>
    </source>
</reference>
<dbReference type="Pfam" id="PF00702">
    <property type="entry name" value="Hydrolase"/>
    <property type="match status" value="1"/>
</dbReference>
<evidence type="ECO:0000313" key="1">
    <source>
        <dbReference type="EMBL" id="QGG79522.1"/>
    </source>
</evidence>
<dbReference type="PANTHER" id="PTHR43481">
    <property type="entry name" value="FRUCTOSE-1-PHOSPHATE PHOSPHATASE"/>
    <property type="match status" value="1"/>
</dbReference>
<dbReference type="InterPro" id="IPR023214">
    <property type="entry name" value="HAD_sf"/>
</dbReference>
<dbReference type="Gene3D" id="3.40.50.1000">
    <property type="entry name" value="HAD superfamily/HAD-like"/>
    <property type="match status" value="1"/>
</dbReference>
<sequence length="200" mass="21737">MLNLDAYAGIIFDMDGTLVDSVGGHLDAWQQVCGRFGLHFDGDFIHALSGMPSWGIAEKMLARDAVDHCPRAIAEAKYQAWLALDHHPDLIDPTYRVFQHYEGRVPIAVGTGAIRPCAELILARVGVLDRLSALVTSSDVARGKPDGETFHSAAVTMGVEPRRCVVFEDTQVGVDAAHDAAMDCYWVGPAGLEFRPRPGH</sequence>
<accession>A0A5Q2QB77</accession>
<dbReference type="OrthoDB" id="9782449at2"/>
<proteinExistence type="predicted"/>